<evidence type="ECO:0000256" key="2">
    <source>
        <dbReference type="ARBA" id="ARBA00012551"/>
    </source>
</evidence>
<keyword evidence="9" id="KW-0732">Signal</keyword>
<keyword evidence="12" id="KW-1185">Reference proteome</keyword>
<dbReference type="EC" id="3.6.4.12" evidence="2"/>
<dbReference type="InterPro" id="IPR031327">
    <property type="entry name" value="MCM"/>
</dbReference>
<dbReference type="PRINTS" id="PR01657">
    <property type="entry name" value="MCMFAMILY"/>
</dbReference>
<dbReference type="WBParaSite" id="HNAJ_0001110201-mRNA-1">
    <property type="protein sequence ID" value="HNAJ_0001110201-mRNA-1"/>
    <property type="gene ID" value="HNAJ_0001110201"/>
</dbReference>
<dbReference type="InterPro" id="IPR018525">
    <property type="entry name" value="MCM_CS"/>
</dbReference>
<dbReference type="PANTHER" id="PTHR11630">
    <property type="entry name" value="DNA REPLICATION LICENSING FACTOR MCM FAMILY MEMBER"/>
    <property type="match status" value="1"/>
</dbReference>
<keyword evidence="4 8" id="KW-0547">Nucleotide-binding</keyword>
<dbReference type="GO" id="GO:1902975">
    <property type="term" value="P:mitotic DNA replication initiation"/>
    <property type="evidence" value="ECO:0007669"/>
    <property type="project" value="TreeGrafter"/>
</dbReference>
<dbReference type="InterPro" id="IPR041562">
    <property type="entry name" value="MCM_lid"/>
</dbReference>
<evidence type="ECO:0000313" key="11">
    <source>
        <dbReference type="EMBL" id="VDO09530.1"/>
    </source>
</evidence>
<keyword evidence="5" id="KW-0378">Hydrolase</keyword>
<dbReference type="AlphaFoldDB" id="A0A0R3TTP9"/>
<evidence type="ECO:0000259" key="10">
    <source>
        <dbReference type="PROSITE" id="PS50051"/>
    </source>
</evidence>
<dbReference type="SUPFAM" id="SSF52540">
    <property type="entry name" value="P-loop containing nucleoside triphosphate hydrolases"/>
    <property type="match status" value="1"/>
</dbReference>
<dbReference type="SMART" id="SM00350">
    <property type="entry name" value="MCM"/>
    <property type="match status" value="1"/>
</dbReference>
<keyword evidence="5" id="KW-0347">Helicase</keyword>
<dbReference type="EMBL" id="UZAE01013370">
    <property type="protein sequence ID" value="VDO09530.1"/>
    <property type="molecule type" value="Genomic_DNA"/>
</dbReference>
<dbReference type="Gene3D" id="3.40.50.300">
    <property type="entry name" value="P-loop containing nucleotide triphosphate hydrolases"/>
    <property type="match status" value="1"/>
</dbReference>
<evidence type="ECO:0000313" key="12">
    <source>
        <dbReference type="Proteomes" id="UP000278807"/>
    </source>
</evidence>
<organism evidence="13">
    <name type="scientific">Rodentolepis nana</name>
    <name type="common">Dwarf tapeworm</name>
    <name type="synonym">Hymenolepis nana</name>
    <dbReference type="NCBI Taxonomy" id="102285"/>
    <lineage>
        <taxon>Eukaryota</taxon>
        <taxon>Metazoa</taxon>
        <taxon>Spiralia</taxon>
        <taxon>Lophotrochozoa</taxon>
        <taxon>Platyhelminthes</taxon>
        <taxon>Cestoda</taxon>
        <taxon>Eucestoda</taxon>
        <taxon>Cyclophyllidea</taxon>
        <taxon>Hymenolepididae</taxon>
        <taxon>Rodentolepis</taxon>
    </lineage>
</organism>
<feature type="domain" description="MCM C-terminal AAA(+) ATPase" evidence="10">
    <location>
        <begin position="10"/>
        <end position="196"/>
    </location>
</feature>
<dbReference type="FunFam" id="3.40.50.300:FF:000217">
    <property type="entry name" value="DNA helicase"/>
    <property type="match status" value="1"/>
</dbReference>
<gene>
    <name evidence="11" type="ORF">HNAJ_LOCUS11092</name>
</gene>
<evidence type="ECO:0000256" key="9">
    <source>
        <dbReference type="SAM" id="SignalP"/>
    </source>
</evidence>
<evidence type="ECO:0000256" key="3">
    <source>
        <dbReference type="ARBA" id="ARBA00022705"/>
    </source>
</evidence>
<dbReference type="GO" id="GO:0042555">
    <property type="term" value="C:MCM complex"/>
    <property type="evidence" value="ECO:0007669"/>
    <property type="project" value="TreeGrafter"/>
</dbReference>
<sequence length="403" mass="44958">MLLELLLIILSFQLFGGTRKDFASNGRGNFRSEINILLCGDPSTSKSQLLQYVYSISPRGQYTSGKGSSAVGLTAYVTKDPETGQISLQTGALVLADNGTCCIDEFDKMADSTRSVLHEVMEQQTLSIAKAGILCQLNARTAILAAANPVGSKWDPSKTIIDNIQLPHTLLSRFDLIFLILDPQDEVYDARLARHLVGLYYKGTGGTAILSTPMDLDIDDPVYHAMLRDYVAYAKAMYHPKLSEEASEFLVREYVEMRKIGANRGQISAYPRQLESLIRLAEAHAKMRLSNVVTADDCREARRLQREAIKQTAIDPVTGTIDINILTTGVSSSMRKRREEMANAIWSILEQRPRVITFAYSRVLEQLRATSERMVTVETFEDGLNVLRNANKVEWAGNTIRKR</sequence>
<dbReference type="GO" id="GO:0005524">
    <property type="term" value="F:ATP binding"/>
    <property type="evidence" value="ECO:0007669"/>
    <property type="project" value="UniProtKB-KW"/>
</dbReference>
<dbReference type="Pfam" id="PF17855">
    <property type="entry name" value="MCM_lid"/>
    <property type="match status" value="1"/>
</dbReference>
<evidence type="ECO:0000256" key="5">
    <source>
        <dbReference type="ARBA" id="ARBA00022806"/>
    </source>
</evidence>
<dbReference type="STRING" id="102285.A0A0R3TTP9"/>
<evidence type="ECO:0000313" key="13">
    <source>
        <dbReference type="WBParaSite" id="HNAJ_0001110201-mRNA-1"/>
    </source>
</evidence>
<keyword evidence="7 8" id="KW-0238">DNA-binding</keyword>
<dbReference type="PROSITE" id="PS50051">
    <property type="entry name" value="MCM_2"/>
    <property type="match status" value="1"/>
</dbReference>
<dbReference type="Pfam" id="PF00493">
    <property type="entry name" value="MCM"/>
    <property type="match status" value="1"/>
</dbReference>
<feature type="signal peptide" evidence="9">
    <location>
        <begin position="1"/>
        <end position="17"/>
    </location>
</feature>
<dbReference type="PANTHER" id="PTHR11630:SF66">
    <property type="entry name" value="DNA REPLICATION LICENSING FACTOR MCM4"/>
    <property type="match status" value="1"/>
</dbReference>
<keyword evidence="6 8" id="KW-0067">ATP-binding</keyword>
<dbReference type="GO" id="GO:0003697">
    <property type="term" value="F:single-stranded DNA binding"/>
    <property type="evidence" value="ECO:0007669"/>
    <property type="project" value="TreeGrafter"/>
</dbReference>
<evidence type="ECO:0000256" key="1">
    <source>
        <dbReference type="ARBA" id="ARBA00008010"/>
    </source>
</evidence>
<proteinExistence type="inferred from homology"/>
<reference evidence="11 12" key="2">
    <citation type="submission" date="2018-11" db="EMBL/GenBank/DDBJ databases">
        <authorList>
            <consortium name="Pathogen Informatics"/>
        </authorList>
    </citation>
    <scope>NUCLEOTIDE SEQUENCE [LARGE SCALE GENOMIC DNA]</scope>
</reference>
<dbReference type="GO" id="GO:0000727">
    <property type="term" value="P:double-strand break repair via break-induced replication"/>
    <property type="evidence" value="ECO:0007669"/>
    <property type="project" value="TreeGrafter"/>
</dbReference>
<protein>
    <recommendedName>
        <fullName evidence="2">DNA helicase</fullName>
        <ecNumber evidence="2">3.6.4.12</ecNumber>
    </recommendedName>
</protein>
<dbReference type="PROSITE" id="PS00847">
    <property type="entry name" value="MCM_1"/>
    <property type="match status" value="1"/>
</dbReference>
<dbReference type="InterPro" id="IPR001208">
    <property type="entry name" value="MCM_dom"/>
</dbReference>
<feature type="chain" id="PRO_5043132065" description="DNA helicase" evidence="9">
    <location>
        <begin position="18"/>
        <end position="403"/>
    </location>
</feature>
<dbReference type="OrthoDB" id="6261063at2759"/>
<dbReference type="GO" id="GO:0017116">
    <property type="term" value="F:single-stranded DNA helicase activity"/>
    <property type="evidence" value="ECO:0007669"/>
    <property type="project" value="TreeGrafter"/>
</dbReference>
<evidence type="ECO:0000256" key="6">
    <source>
        <dbReference type="ARBA" id="ARBA00022840"/>
    </source>
</evidence>
<keyword evidence="3" id="KW-0235">DNA replication</keyword>
<comment type="similarity">
    <text evidence="1 8">Belongs to the MCM family.</text>
</comment>
<dbReference type="Proteomes" id="UP000278807">
    <property type="component" value="Unassembled WGS sequence"/>
</dbReference>
<name>A0A0R3TTP9_RODNA</name>
<evidence type="ECO:0000256" key="8">
    <source>
        <dbReference type="RuleBase" id="RU004070"/>
    </source>
</evidence>
<reference evidence="13" key="1">
    <citation type="submission" date="2017-02" db="UniProtKB">
        <authorList>
            <consortium name="WormBaseParasite"/>
        </authorList>
    </citation>
    <scope>IDENTIFICATION</scope>
</reference>
<dbReference type="Pfam" id="PF21128">
    <property type="entry name" value="WHD_MCM4"/>
    <property type="match status" value="1"/>
</dbReference>
<dbReference type="GO" id="GO:0006271">
    <property type="term" value="P:DNA strand elongation involved in DNA replication"/>
    <property type="evidence" value="ECO:0007669"/>
    <property type="project" value="TreeGrafter"/>
</dbReference>
<evidence type="ECO:0000256" key="7">
    <source>
        <dbReference type="ARBA" id="ARBA00023125"/>
    </source>
</evidence>
<dbReference type="GO" id="GO:0005634">
    <property type="term" value="C:nucleus"/>
    <property type="evidence" value="ECO:0007669"/>
    <property type="project" value="TreeGrafter"/>
</dbReference>
<accession>A0A0R3TTP9</accession>
<evidence type="ECO:0000256" key="4">
    <source>
        <dbReference type="ARBA" id="ARBA00022741"/>
    </source>
</evidence>
<dbReference type="InterPro" id="IPR027417">
    <property type="entry name" value="P-loop_NTPase"/>
</dbReference>